<dbReference type="EMBL" id="FNSD01000001">
    <property type="protein sequence ID" value="SEB43694.1"/>
    <property type="molecule type" value="Genomic_DNA"/>
</dbReference>
<reference evidence="5 6" key="1">
    <citation type="submission" date="2016-10" db="EMBL/GenBank/DDBJ databases">
        <authorList>
            <person name="de Groot N.N."/>
        </authorList>
    </citation>
    <scope>NUCLEOTIDE SEQUENCE [LARGE SCALE GENOMIC DNA]</scope>
    <source>
        <strain evidence="5 6">AB35.6</strain>
    </source>
</reference>
<evidence type="ECO:0000256" key="3">
    <source>
        <dbReference type="ARBA" id="ARBA00023237"/>
    </source>
</evidence>
<sequence length="1178" mass="126151">MTNKGDLGTQGLEVKKDQLPTAVSRIRYRVRAKCDKVGRPQPHANSIKTATGALLLALACSGAGFSQSTFGTVRGTVQDSTGSVVPGALVTIHSMAENTDRTITTNDAGDFSIENLKPGEYRVVVHHDGFADALVSAVTLAARQELRVPVSLKVTSDNTTVDVQADSIAINTENGTISDEKSNVQLTQLPLNNRATSTSPLGALGLSSNVQTDSQGNIAVGGASSSMVNFSVDGISTANVRSNGALQDAYPSQEGIASMKVTAFNNSAEFSQVGDVTFITKSGANSVHGSVFEYLQNDALDASPYGFSGKAPKRFNTYGASLGGPIVIPHLYNGHNRTFFFVSYEANRRTTSVAQQFLVPTPAERGGDLTALQGPVIASNRISATAKALLDYYPLPNVAGQSNYNYEHFQATPSRTDGADLRIDQTINAKQSLYAHFSRKNITQNQANALLPNDVGSIHNRSFLVSHTTTITPRLLNEFRFGFTDVNTAVNFGIKGADALTQLDLQGVDISQHPDTNAFPTFNFNSGTGFTAIGRDKTGVTKSRTMQFSDNVTYSMGKHTLKAGVDVRRVQYQDVELFLPSDDFGQFTFQSTFTGNAFGDFLIGAPTNIFFAVSSPDVAGKAWQTSLFAQDEFQITPKLTASYGIRWSVLPAFRLDGGNAANFDPRTNSVVVPDQLAGYLSRNHLQSSNLAFQQSFNACNLGNTLLPCSNYITASQAHLPQSLRNTFFGNVQPRMSFAYRPFGDTKTVVRAGFGIFTMTNLGPLSFNNSGNPTSNLHTYTNSLVTDASGTHPAIQFPETSPSSVAVQYGGGSLDQGVDPNYRDPQSNQWNVTIERQLSHSDILRTSYVGMHTYRLSITGDLNQLPASTTPYQTTAASPYVDPRSPYRNWFELFSTFNAGKAKYTAFEVQETHTTSKGLYIDASYTLAKNLADNQGDTPSAFAGEVNYGIPIADRFHVGSAYGNVSGTRRHRALISGAYQLPVGPGHAYLTSGWLSHLVGGWELNTVSLLESGSFLTPSISAGGCQLATNPDGSCPALANGLPATNDQSNTNVVNRGATLRPDVISRDLYRGQSRGQFFNLAAFAPTPIGAGRFGNAAVGMLQGPGTIAVSLGTAKTTQLREGIRVRFECSFTNVLNHTNFAPPATQVDNPSTFGVLSAPQAAENAGNRTGQAALRIDF</sequence>
<dbReference type="GO" id="GO:0004180">
    <property type="term" value="F:carboxypeptidase activity"/>
    <property type="evidence" value="ECO:0007669"/>
    <property type="project" value="UniProtKB-KW"/>
</dbReference>
<evidence type="ECO:0000259" key="4">
    <source>
        <dbReference type="Pfam" id="PF25183"/>
    </source>
</evidence>
<proteinExistence type="predicted"/>
<protein>
    <submittedName>
        <fullName evidence="5">Carboxypeptidase regulatory-like domain-containing protein</fullName>
    </submittedName>
</protein>
<evidence type="ECO:0000256" key="2">
    <source>
        <dbReference type="ARBA" id="ARBA00023136"/>
    </source>
</evidence>
<dbReference type="RefSeq" id="WP_083350271.1">
    <property type="nucleotide sequence ID" value="NZ_FNSD01000001.1"/>
</dbReference>
<dbReference type="GO" id="GO:0009279">
    <property type="term" value="C:cell outer membrane"/>
    <property type="evidence" value="ECO:0007669"/>
    <property type="project" value="UniProtKB-SubCell"/>
</dbReference>
<evidence type="ECO:0000256" key="1">
    <source>
        <dbReference type="ARBA" id="ARBA00004442"/>
    </source>
</evidence>
<dbReference type="Pfam" id="PF25183">
    <property type="entry name" value="OMP_b-brl_4"/>
    <property type="match status" value="1"/>
</dbReference>
<dbReference type="Pfam" id="PF13620">
    <property type="entry name" value="CarboxypepD_reg"/>
    <property type="match status" value="1"/>
</dbReference>
<dbReference type="InterPro" id="IPR013784">
    <property type="entry name" value="Carb-bd-like_fold"/>
</dbReference>
<comment type="subcellular location">
    <subcellularLocation>
        <location evidence="1">Cell outer membrane</location>
    </subcellularLocation>
</comment>
<keyword evidence="5" id="KW-0378">Hydrolase</keyword>
<keyword evidence="3" id="KW-0998">Cell outer membrane</keyword>
<organism evidence="5 6">
    <name type="scientific">Terriglobus roseus</name>
    <dbReference type="NCBI Taxonomy" id="392734"/>
    <lineage>
        <taxon>Bacteria</taxon>
        <taxon>Pseudomonadati</taxon>
        <taxon>Acidobacteriota</taxon>
        <taxon>Terriglobia</taxon>
        <taxon>Terriglobales</taxon>
        <taxon>Acidobacteriaceae</taxon>
        <taxon>Terriglobus</taxon>
    </lineage>
</organism>
<dbReference type="InterPro" id="IPR036942">
    <property type="entry name" value="Beta-barrel_TonB_sf"/>
</dbReference>
<dbReference type="GO" id="GO:0030246">
    <property type="term" value="F:carbohydrate binding"/>
    <property type="evidence" value="ECO:0007669"/>
    <property type="project" value="InterPro"/>
</dbReference>
<dbReference type="OrthoDB" id="97893at2"/>
<feature type="domain" description="TonB-dependent transporter Oar-like beta-barrel" evidence="4">
    <location>
        <begin position="279"/>
        <end position="1171"/>
    </location>
</feature>
<keyword evidence="2" id="KW-0472">Membrane</keyword>
<name>A0A1H4JBI5_9BACT</name>
<gene>
    <name evidence="5" type="ORF">SAMN05443244_0507</name>
</gene>
<accession>A0A1H4JBI5</accession>
<dbReference type="SUPFAM" id="SSF49452">
    <property type="entry name" value="Starch-binding domain-like"/>
    <property type="match status" value="1"/>
</dbReference>
<keyword evidence="5" id="KW-0645">Protease</keyword>
<evidence type="ECO:0000313" key="6">
    <source>
        <dbReference type="Proteomes" id="UP000182409"/>
    </source>
</evidence>
<keyword evidence="5" id="KW-0121">Carboxypeptidase</keyword>
<dbReference type="Gene3D" id="2.60.40.1120">
    <property type="entry name" value="Carboxypeptidase-like, regulatory domain"/>
    <property type="match status" value="1"/>
</dbReference>
<dbReference type="Gene3D" id="2.40.170.20">
    <property type="entry name" value="TonB-dependent receptor, beta-barrel domain"/>
    <property type="match status" value="1"/>
</dbReference>
<dbReference type="InterPro" id="IPR057601">
    <property type="entry name" value="Oar-like_b-barrel"/>
</dbReference>
<dbReference type="SUPFAM" id="SSF56935">
    <property type="entry name" value="Porins"/>
    <property type="match status" value="1"/>
</dbReference>
<dbReference type="Proteomes" id="UP000182409">
    <property type="component" value="Unassembled WGS sequence"/>
</dbReference>
<dbReference type="AlphaFoldDB" id="A0A1H4JBI5"/>
<evidence type="ECO:0000313" key="5">
    <source>
        <dbReference type="EMBL" id="SEB43694.1"/>
    </source>
</evidence>